<feature type="domain" description="Cobalamin synthesis G N-terminal" evidence="2">
    <location>
        <begin position="47"/>
        <end position="127"/>
    </location>
</feature>
<dbReference type="Pfam" id="PF11761">
    <property type="entry name" value="CbiG_mid"/>
    <property type="match status" value="1"/>
</dbReference>
<dbReference type="GO" id="GO:0009236">
    <property type="term" value="P:cobalamin biosynthetic process"/>
    <property type="evidence" value="ECO:0007669"/>
    <property type="project" value="InterPro"/>
</dbReference>
<keyword evidence="5" id="KW-1185">Reference proteome</keyword>
<name>A8MG29_ALKOO</name>
<feature type="domain" description="CobE/GbiG C-terminal" evidence="1">
    <location>
        <begin position="219"/>
        <end position="334"/>
    </location>
</feature>
<dbReference type="PANTHER" id="PTHR37477">
    <property type="entry name" value="COBALT-PRECORRIN-5A HYDROLASE"/>
    <property type="match status" value="1"/>
</dbReference>
<gene>
    <name evidence="4" type="ordered locus">Clos_1020</name>
</gene>
<dbReference type="OrthoDB" id="9781023at2"/>
<evidence type="ECO:0000313" key="5">
    <source>
        <dbReference type="Proteomes" id="UP000000269"/>
    </source>
</evidence>
<feature type="domain" description="Cobalamin biosynthesis central region" evidence="3">
    <location>
        <begin position="133"/>
        <end position="215"/>
    </location>
</feature>
<dbReference type="AlphaFoldDB" id="A8MG29"/>
<dbReference type="Gene3D" id="3.40.50.11220">
    <property type="match status" value="1"/>
</dbReference>
<dbReference type="Pfam" id="PF01890">
    <property type="entry name" value="CbiG_C"/>
    <property type="match status" value="1"/>
</dbReference>
<reference evidence="5" key="1">
    <citation type="submission" date="2007-10" db="EMBL/GenBank/DDBJ databases">
        <title>Complete genome of Alkaliphilus oremlandii OhILAs.</title>
        <authorList>
            <person name="Copeland A."/>
            <person name="Lucas S."/>
            <person name="Lapidus A."/>
            <person name="Barry K."/>
            <person name="Detter J.C."/>
            <person name="Glavina del Rio T."/>
            <person name="Hammon N."/>
            <person name="Israni S."/>
            <person name="Dalin E."/>
            <person name="Tice H."/>
            <person name="Pitluck S."/>
            <person name="Chain P."/>
            <person name="Malfatti S."/>
            <person name="Shin M."/>
            <person name="Vergez L."/>
            <person name="Schmutz J."/>
            <person name="Larimer F."/>
            <person name="Land M."/>
            <person name="Hauser L."/>
            <person name="Kyrpides N."/>
            <person name="Mikhailova N."/>
            <person name="Stolz J.F."/>
            <person name="Dawson A."/>
            <person name="Fisher E."/>
            <person name="Crable B."/>
            <person name="Perera E."/>
            <person name="Lisak J."/>
            <person name="Ranganathan M."/>
            <person name="Basu P."/>
            <person name="Richardson P."/>
        </authorList>
    </citation>
    <scope>NUCLEOTIDE SEQUENCE [LARGE SCALE GENOMIC DNA]</scope>
    <source>
        <strain evidence="5">OhILAs</strain>
    </source>
</reference>
<dbReference type="Gene3D" id="3.30.420.180">
    <property type="entry name" value="CobE/GbiG C-terminal domain"/>
    <property type="match status" value="1"/>
</dbReference>
<dbReference type="InterPro" id="IPR052553">
    <property type="entry name" value="CbiG_hydrolase"/>
</dbReference>
<evidence type="ECO:0000313" key="4">
    <source>
        <dbReference type="EMBL" id="ABW18567.1"/>
    </source>
</evidence>
<dbReference type="PANTHER" id="PTHR37477:SF1">
    <property type="entry name" value="COBALT-PRECORRIN-5A HYDROLASE"/>
    <property type="match status" value="1"/>
</dbReference>
<dbReference type="Pfam" id="PF11760">
    <property type="entry name" value="CbiG_N"/>
    <property type="match status" value="1"/>
</dbReference>
<organism evidence="4 5">
    <name type="scientific">Alkaliphilus oremlandii (strain OhILAs)</name>
    <name type="common">Clostridium oremlandii (strain OhILAs)</name>
    <dbReference type="NCBI Taxonomy" id="350688"/>
    <lineage>
        <taxon>Bacteria</taxon>
        <taxon>Bacillati</taxon>
        <taxon>Bacillota</taxon>
        <taxon>Clostridia</taxon>
        <taxon>Peptostreptococcales</taxon>
        <taxon>Natronincolaceae</taxon>
        <taxon>Alkaliphilus</taxon>
    </lineage>
</organism>
<dbReference type="InterPro" id="IPR002750">
    <property type="entry name" value="CobE/GbiG_C"/>
</dbReference>
<sequence length="340" mass="37233">MKIACFSFTEEGRKLGNQIVDSSMEAGEPYSIHSFENSRVQGGIKTLMEATWKEYDGIIFISATGIAVRMIAPYVKDKKSDPAVVVVDDLGNFSISLLSGHLGGANALAQWIAGKIKSIPVITTASDNRGIEAIDLFAKSNDYYMEDMESVKNITAMMIHGKKIGFYSEMDGVIDYENLVILENLENINTEIEGVIAVTASKVNGLSVPYTILRPKNLNIGIGCRKGIEGERIIAAIQNTLQINELSEHSIKSFGTVEVKKDEAGILSAVAHFNKPLRIFTIDEIREVENQFDQSQFVKDTIGVYSVSEPCAYLLGGEIRSKKSKHGGITISIAKENRNG</sequence>
<evidence type="ECO:0000259" key="1">
    <source>
        <dbReference type="Pfam" id="PF01890"/>
    </source>
</evidence>
<accession>A8MG29</accession>
<dbReference type="SUPFAM" id="SSF159664">
    <property type="entry name" value="CobE/GbiG C-terminal domain-like"/>
    <property type="match status" value="1"/>
</dbReference>
<dbReference type="SUPFAM" id="SSF159672">
    <property type="entry name" value="CbiG N-terminal domain-like"/>
    <property type="match status" value="1"/>
</dbReference>
<dbReference type="RefSeq" id="WP_012158879.1">
    <property type="nucleotide sequence ID" value="NC_009922.1"/>
</dbReference>
<evidence type="ECO:0000259" key="3">
    <source>
        <dbReference type="Pfam" id="PF11761"/>
    </source>
</evidence>
<evidence type="ECO:0000259" key="2">
    <source>
        <dbReference type="Pfam" id="PF11760"/>
    </source>
</evidence>
<dbReference type="NCBIfam" id="NF004466">
    <property type="entry name" value="PRK05788.1-4"/>
    <property type="match status" value="1"/>
</dbReference>
<dbReference type="HOGENOM" id="CLU_028397_0_0_9"/>
<dbReference type="InterPro" id="IPR021745">
    <property type="entry name" value="CbiG_mid"/>
</dbReference>
<dbReference type="KEGG" id="aoe:Clos_1020"/>
<dbReference type="InterPro" id="IPR021744">
    <property type="entry name" value="CbiG_N"/>
</dbReference>
<protein>
    <submittedName>
        <fullName evidence="4">Cobalamin (Vitamin B12) biosynthesis CbiG protein</fullName>
    </submittedName>
</protein>
<dbReference type="InterPro" id="IPR036518">
    <property type="entry name" value="CobE/GbiG_C_sf"/>
</dbReference>
<proteinExistence type="predicted"/>
<dbReference type="InterPro" id="IPR038029">
    <property type="entry name" value="GbiG_N_sf"/>
</dbReference>
<dbReference type="STRING" id="350688.Clos_1020"/>
<dbReference type="Proteomes" id="UP000000269">
    <property type="component" value="Chromosome"/>
</dbReference>
<dbReference type="EMBL" id="CP000853">
    <property type="protein sequence ID" value="ABW18567.1"/>
    <property type="molecule type" value="Genomic_DNA"/>
</dbReference>
<dbReference type="eggNOG" id="COG2073">
    <property type="taxonomic scope" value="Bacteria"/>
</dbReference>